<dbReference type="PANTHER" id="PTHR14379:SF3">
    <property type="entry name" value="MEIOSIS REGULATOR AND MRNA STABILITY FACTOR 1"/>
    <property type="match status" value="1"/>
</dbReference>
<dbReference type="AlphaFoldDB" id="A0A0C3Q6L9"/>
<feature type="compositionally biased region" description="Polar residues" evidence="1">
    <location>
        <begin position="242"/>
        <end position="279"/>
    </location>
</feature>
<dbReference type="InterPro" id="IPR024768">
    <property type="entry name" value="Marf1"/>
</dbReference>
<dbReference type="GO" id="GO:0004540">
    <property type="term" value="F:RNA nuclease activity"/>
    <property type="evidence" value="ECO:0007669"/>
    <property type="project" value="InterPro"/>
</dbReference>
<evidence type="ECO:0000259" key="2">
    <source>
        <dbReference type="Pfam" id="PF01936"/>
    </source>
</evidence>
<dbReference type="GO" id="GO:0010468">
    <property type="term" value="P:regulation of gene expression"/>
    <property type="evidence" value="ECO:0007669"/>
    <property type="project" value="InterPro"/>
</dbReference>
<dbReference type="Gene3D" id="3.40.50.1010">
    <property type="entry name" value="5'-nuclease"/>
    <property type="match status" value="1"/>
</dbReference>
<protein>
    <recommendedName>
        <fullName evidence="2">NYN domain-containing protein</fullName>
    </recommendedName>
</protein>
<gene>
    <name evidence="3" type="ORF">M407DRAFT_25575</name>
</gene>
<accession>A0A0C3Q6L9</accession>
<dbReference type="EMBL" id="KN823049">
    <property type="protein sequence ID" value="KIO25040.1"/>
    <property type="molecule type" value="Genomic_DNA"/>
</dbReference>
<organism evidence="3 4">
    <name type="scientific">Tulasnella calospora MUT 4182</name>
    <dbReference type="NCBI Taxonomy" id="1051891"/>
    <lineage>
        <taxon>Eukaryota</taxon>
        <taxon>Fungi</taxon>
        <taxon>Dikarya</taxon>
        <taxon>Basidiomycota</taxon>
        <taxon>Agaricomycotina</taxon>
        <taxon>Agaricomycetes</taxon>
        <taxon>Cantharellales</taxon>
        <taxon>Tulasnellaceae</taxon>
        <taxon>Tulasnella</taxon>
    </lineage>
</organism>
<dbReference type="GO" id="GO:1905762">
    <property type="term" value="F:CCR4-NOT complex binding"/>
    <property type="evidence" value="ECO:0007669"/>
    <property type="project" value="TreeGrafter"/>
</dbReference>
<dbReference type="HOGENOM" id="CLU_769855_0_0_1"/>
<dbReference type="CDD" id="cd10910">
    <property type="entry name" value="PIN_limkain_b1_N_like"/>
    <property type="match status" value="1"/>
</dbReference>
<dbReference type="GO" id="GO:0005777">
    <property type="term" value="C:peroxisome"/>
    <property type="evidence" value="ECO:0007669"/>
    <property type="project" value="InterPro"/>
</dbReference>
<keyword evidence="4" id="KW-1185">Reference proteome</keyword>
<proteinExistence type="predicted"/>
<evidence type="ECO:0000313" key="4">
    <source>
        <dbReference type="Proteomes" id="UP000054248"/>
    </source>
</evidence>
<dbReference type="Pfam" id="PF01936">
    <property type="entry name" value="NYN"/>
    <property type="match status" value="1"/>
</dbReference>
<reference evidence="3 4" key="1">
    <citation type="submission" date="2014-04" db="EMBL/GenBank/DDBJ databases">
        <authorList>
            <consortium name="DOE Joint Genome Institute"/>
            <person name="Kuo A."/>
            <person name="Girlanda M."/>
            <person name="Perotto S."/>
            <person name="Kohler A."/>
            <person name="Nagy L.G."/>
            <person name="Floudas D."/>
            <person name="Copeland A."/>
            <person name="Barry K.W."/>
            <person name="Cichocki N."/>
            <person name="Veneault-Fourrey C."/>
            <person name="LaButti K."/>
            <person name="Lindquist E.A."/>
            <person name="Lipzen A."/>
            <person name="Lundell T."/>
            <person name="Morin E."/>
            <person name="Murat C."/>
            <person name="Sun H."/>
            <person name="Tunlid A."/>
            <person name="Henrissat B."/>
            <person name="Grigoriev I.V."/>
            <person name="Hibbett D.S."/>
            <person name="Martin F."/>
            <person name="Nordberg H.P."/>
            <person name="Cantor M.N."/>
            <person name="Hua S.X."/>
        </authorList>
    </citation>
    <scope>NUCLEOTIDE SEQUENCE [LARGE SCALE GENOMIC DNA]</scope>
    <source>
        <strain evidence="3 4">MUT 4182</strain>
    </source>
</reference>
<dbReference type="Proteomes" id="UP000054248">
    <property type="component" value="Unassembled WGS sequence"/>
</dbReference>
<dbReference type="PANTHER" id="PTHR14379">
    <property type="entry name" value="LIMKAIN B LKAP"/>
    <property type="match status" value="1"/>
</dbReference>
<dbReference type="STRING" id="1051891.A0A0C3Q6L9"/>
<sequence length="360" mass="38973">MSSTIPDAPSSDVKKEPVVGVFWDYESCPPPPGHPGSAVVGRIQSVMLASGSIRVFNVYVDLEKYRTKPKVAAGLGRGLREEFHSLGVAVLDCPSLKSSKTVADKMIIVDLFTFASANRSELVTLVVISKDPDLAYTLSLLRQRHCKITVISPSLKSKDTGVAPGFQADNLLTWEAILKDQERLALGQTKNITPSGPATISPVPPMYCQNTSGPEAKIFVPSVLANARADLPAIRPGGNAGTVGTRTTPLDRPATNQQPATSSMPSQETCTSGSSSHTSFDPEYLHEVVVLLATARKQRGWPAFEVQRQLGIQRKLLMDERTVLGYLEEGIRLGIFKQETKPPSGGRSFPLTFYAVKQKQ</sequence>
<dbReference type="OrthoDB" id="549353at2759"/>
<feature type="domain" description="NYN" evidence="2">
    <location>
        <begin position="19"/>
        <end position="157"/>
    </location>
</feature>
<evidence type="ECO:0000313" key="3">
    <source>
        <dbReference type="EMBL" id="KIO25040.1"/>
    </source>
</evidence>
<dbReference type="InterPro" id="IPR021139">
    <property type="entry name" value="NYN"/>
</dbReference>
<evidence type="ECO:0000256" key="1">
    <source>
        <dbReference type="SAM" id="MobiDB-lite"/>
    </source>
</evidence>
<name>A0A0C3Q6L9_9AGAM</name>
<feature type="region of interest" description="Disordered" evidence="1">
    <location>
        <begin position="235"/>
        <end position="279"/>
    </location>
</feature>
<reference evidence="4" key="2">
    <citation type="submission" date="2015-01" db="EMBL/GenBank/DDBJ databases">
        <title>Evolutionary Origins and Diversification of the Mycorrhizal Mutualists.</title>
        <authorList>
            <consortium name="DOE Joint Genome Institute"/>
            <consortium name="Mycorrhizal Genomics Consortium"/>
            <person name="Kohler A."/>
            <person name="Kuo A."/>
            <person name="Nagy L.G."/>
            <person name="Floudas D."/>
            <person name="Copeland A."/>
            <person name="Barry K.W."/>
            <person name="Cichocki N."/>
            <person name="Veneault-Fourrey C."/>
            <person name="LaButti K."/>
            <person name="Lindquist E.A."/>
            <person name="Lipzen A."/>
            <person name="Lundell T."/>
            <person name="Morin E."/>
            <person name="Murat C."/>
            <person name="Riley R."/>
            <person name="Ohm R."/>
            <person name="Sun H."/>
            <person name="Tunlid A."/>
            <person name="Henrissat B."/>
            <person name="Grigoriev I.V."/>
            <person name="Hibbett D.S."/>
            <person name="Martin F."/>
        </authorList>
    </citation>
    <scope>NUCLEOTIDE SEQUENCE [LARGE SCALE GENOMIC DNA]</scope>
    <source>
        <strain evidence="4">MUT 4182</strain>
    </source>
</reference>